<keyword evidence="1" id="KW-0472">Membrane</keyword>
<keyword evidence="1" id="KW-0812">Transmembrane</keyword>
<dbReference type="Pfam" id="PF03644">
    <property type="entry name" value="Glyco_hydro_85"/>
    <property type="match status" value="1"/>
</dbReference>
<name>A0A1B3SM41_9MOLU</name>
<sequence>MNKLTKKILYILTVTIIPIVFVVPLYFFAMPKVGESSLTKNLKDFDWSNSDLGDGITYNPYNDNYQANLNTDSNINTTISPDYYKNYFDYDKLNTGFQWNQNISKQMATGVPLNKGFMPNGNFAVDFGIGSPAQAYRQLNSILTWDPSIDADAKYNRSQKDLRKSEFVAKKNVASQDERLNFDYLGFSTRKHRTFDNTIVGTKNPFENTNLNWQYNNVFVNWSGSWFEGPVIPPPADTIEMAHNNGGKIYGNVFLDGTHGLTGDMLRDFIAQNSDGSYKVVDKLIQIAAYEGFDGWFINNEANGYSPNGTVLDYKSMEQMIKEYHNKTSISNDPKVKNQKLIYYRNASTVKYSALDNRYYDNETVDMASTIYKNNDFTKKIELQVNFGETPDSTTQFLKDHPDYTGSDIYGLVNSGWEAYLHGFYDYKNLAYKRKVLPDGTYQFDKDVYTSISAYEDEGPGQFAAPASALSTRPMDLMRKYLFMAQVQHLYNDVMYSGVNLFIDDKVEGYSENTLQRTASSTNHKTEFVKADPRIHFDKEYQNDSRIKGKSGLYDYEYNDKNKGVNSHSFGIGNLIREKTVFTDENLDNSYLTTNFSTGSGIKFAGTNSVINYPWTNKRLADILPTYKWRIFDTDHPDEPLRIDEFAGGYDYDQVYKKGNSIVIGNGFDETGQIVESEYWNPNTTYGWDIMGTNIAKNDKKISIVYNDNQTEAKNKAEVKLRLTFADNNGSASWNNSNVTILDPQSIVDKGNGWTEISYDLSKVNNISETHKLAAIGLNIKPKVDKFKFNVGELSVIDNSYLKNDNQVNISNPKSEYVVYRDRDDEKLNNIRFSWDASNYDAVDYFEIYVLSDEKWYRVGETTQTKYYLRDLTSKNGVTIAIKPILKNKEREGELYKFKLNL</sequence>
<keyword evidence="4" id="KW-1185">Reference proteome</keyword>
<dbReference type="Gene3D" id="3.20.20.80">
    <property type="entry name" value="Glycosidases"/>
    <property type="match status" value="1"/>
</dbReference>
<feature type="domain" description="Cytosolic endo-beta-N-acetylglucosaminidase TIM barrel" evidence="2">
    <location>
        <begin position="201"/>
        <end position="351"/>
    </location>
</feature>
<dbReference type="InterPro" id="IPR032979">
    <property type="entry name" value="ENGase"/>
</dbReference>
<evidence type="ECO:0000313" key="4">
    <source>
        <dbReference type="Proteomes" id="UP000094378"/>
    </source>
</evidence>
<gene>
    <name evidence="3" type="ORF">SHELI_v1c10330</name>
</gene>
<dbReference type="AlphaFoldDB" id="A0A1B3SM41"/>
<dbReference type="PANTHER" id="PTHR13246:SF1">
    <property type="entry name" value="CYTOSOLIC ENDO-BETA-N-ACETYLGLUCOSAMINIDASE"/>
    <property type="match status" value="1"/>
</dbReference>
<dbReference type="GO" id="GO:0005829">
    <property type="term" value="C:cytosol"/>
    <property type="evidence" value="ECO:0007669"/>
    <property type="project" value="UniProtKB-SubCell"/>
</dbReference>
<dbReference type="KEGG" id="shj:SHELI_v1c10330"/>
<dbReference type="STRING" id="216938.SHELI_v1c10330"/>
<dbReference type="Gene3D" id="2.60.40.10">
    <property type="entry name" value="Immunoglobulins"/>
    <property type="match status" value="1"/>
</dbReference>
<organism evidence="3 4">
    <name type="scientific">Spiroplasma helicoides</name>
    <dbReference type="NCBI Taxonomy" id="216938"/>
    <lineage>
        <taxon>Bacteria</taxon>
        <taxon>Bacillati</taxon>
        <taxon>Mycoplasmatota</taxon>
        <taxon>Mollicutes</taxon>
        <taxon>Entomoplasmatales</taxon>
        <taxon>Spiroplasmataceae</taxon>
        <taxon>Spiroplasma</taxon>
    </lineage>
</organism>
<protein>
    <submittedName>
        <fullName evidence="3">Endo-beta-N-acetylglucosaminidase</fullName>
    </submittedName>
</protein>
<dbReference type="InterPro" id="IPR013783">
    <property type="entry name" value="Ig-like_fold"/>
</dbReference>
<evidence type="ECO:0000259" key="2">
    <source>
        <dbReference type="Pfam" id="PF03644"/>
    </source>
</evidence>
<dbReference type="RefSeq" id="WP_069117343.1">
    <property type="nucleotide sequence ID" value="NZ_CP017015.1"/>
</dbReference>
<evidence type="ECO:0000313" key="3">
    <source>
        <dbReference type="EMBL" id="AOG60980.1"/>
    </source>
</evidence>
<dbReference type="InterPro" id="IPR005201">
    <property type="entry name" value="TIM_ENGase"/>
</dbReference>
<dbReference type="EMBL" id="CP017015">
    <property type="protein sequence ID" value="AOG60980.1"/>
    <property type="molecule type" value="Genomic_DNA"/>
</dbReference>
<keyword evidence="1" id="KW-1133">Transmembrane helix</keyword>
<dbReference type="Gene3D" id="2.60.120.260">
    <property type="entry name" value="Galactose-binding domain-like"/>
    <property type="match status" value="1"/>
</dbReference>
<dbReference type="Proteomes" id="UP000094378">
    <property type="component" value="Chromosome"/>
</dbReference>
<dbReference type="GO" id="GO:0033925">
    <property type="term" value="F:mannosyl-glycoprotein endo-beta-N-acetylglucosaminidase activity"/>
    <property type="evidence" value="ECO:0007669"/>
    <property type="project" value="InterPro"/>
</dbReference>
<feature type="transmembrane region" description="Helical" evidence="1">
    <location>
        <begin position="9"/>
        <end position="29"/>
    </location>
</feature>
<dbReference type="PANTHER" id="PTHR13246">
    <property type="entry name" value="ENDO BETA N-ACETYLGLUCOSAMINIDASE"/>
    <property type="match status" value="1"/>
</dbReference>
<accession>A0A1B3SM41</accession>
<evidence type="ECO:0000256" key="1">
    <source>
        <dbReference type="SAM" id="Phobius"/>
    </source>
</evidence>
<proteinExistence type="predicted"/>
<reference evidence="3 4" key="1">
    <citation type="submission" date="2016-08" db="EMBL/GenBank/DDBJ databases">
        <title>Complete genome sequence of Spiroplasma helicoides TABS-2 (DSM 22551).</title>
        <authorList>
            <person name="Shen W.-Y."/>
            <person name="Lo W.-S."/>
            <person name="Lai Y.-C."/>
            <person name="Kuo C.-H."/>
        </authorList>
    </citation>
    <scope>NUCLEOTIDE SEQUENCE [LARGE SCALE GENOMIC DNA]</scope>
    <source>
        <strain evidence="3 4">TABS-2</strain>
    </source>
</reference>